<feature type="transmembrane region" description="Helical" evidence="1">
    <location>
        <begin position="270"/>
        <end position="290"/>
    </location>
</feature>
<protein>
    <recommendedName>
        <fullName evidence="4">Heme A synthase</fullName>
    </recommendedName>
</protein>
<feature type="transmembrane region" description="Helical" evidence="1">
    <location>
        <begin position="207"/>
        <end position="230"/>
    </location>
</feature>
<evidence type="ECO:0000313" key="2">
    <source>
        <dbReference type="EMBL" id="KAA9008621.1"/>
    </source>
</evidence>
<feature type="transmembrane region" description="Helical" evidence="1">
    <location>
        <begin position="242"/>
        <end position="264"/>
    </location>
</feature>
<feature type="transmembrane region" description="Helical" evidence="1">
    <location>
        <begin position="35"/>
        <end position="61"/>
    </location>
</feature>
<evidence type="ECO:0000313" key="3">
    <source>
        <dbReference type="Proteomes" id="UP000367750"/>
    </source>
</evidence>
<keyword evidence="1" id="KW-0812">Transmembrane</keyword>
<dbReference type="Proteomes" id="UP000367750">
    <property type="component" value="Unassembled WGS sequence"/>
</dbReference>
<accession>A0A5J5GJZ2</accession>
<gene>
    <name evidence="2" type="ORF">F4V43_00360</name>
</gene>
<dbReference type="RefSeq" id="WP_150456252.1">
    <property type="nucleotide sequence ID" value="NZ_VYKK01000001.1"/>
</dbReference>
<evidence type="ECO:0008006" key="4">
    <source>
        <dbReference type="Google" id="ProtNLM"/>
    </source>
</evidence>
<dbReference type="AlphaFoldDB" id="A0A5J5GJZ2"/>
<dbReference type="EMBL" id="VYKK01000001">
    <property type="protein sequence ID" value="KAA9008621.1"/>
    <property type="molecule type" value="Genomic_DNA"/>
</dbReference>
<feature type="transmembrane region" description="Helical" evidence="1">
    <location>
        <begin position="73"/>
        <end position="93"/>
    </location>
</feature>
<evidence type="ECO:0000256" key="1">
    <source>
        <dbReference type="SAM" id="Phobius"/>
    </source>
</evidence>
<sequence>MTLRQLSSWSGLTCLIIIAALVGHAAGGEGSGETLISGAGLAASVLAALLAAVSAAAVRGWNAPDRRSLRKRARLALSLAAAQGILAALLGAAEPPSAVQALLPVLLLAAFTATLHLNLRLRRLVREERGAGEPGASAGHACAAGPGVPAALPRPFRNLVRGTAVYAYVAVYIGAYVQSASTPSGCAGWPFCGGQAIPEGSGDNRMVWIHLAAQLLLLLLAALVGHLAFWNYGQGRPGLRRLGLAAALLSLMQLLALAASAFAADEGLHRLALAGQALLLAGWFGVIACLDERASTGRFG</sequence>
<name>A0A5J5GJZ2_9BACL</name>
<feature type="transmembrane region" description="Helical" evidence="1">
    <location>
        <begin position="159"/>
        <end position="177"/>
    </location>
</feature>
<proteinExistence type="predicted"/>
<organism evidence="2 3">
    <name type="scientific">Paenibacillus spiritus</name>
    <dbReference type="NCBI Taxonomy" id="2496557"/>
    <lineage>
        <taxon>Bacteria</taxon>
        <taxon>Bacillati</taxon>
        <taxon>Bacillota</taxon>
        <taxon>Bacilli</taxon>
        <taxon>Bacillales</taxon>
        <taxon>Paenibacillaceae</taxon>
        <taxon>Paenibacillus</taxon>
    </lineage>
</organism>
<dbReference type="OrthoDB" id="9816428at2"/>
<keyword evidence="1" id="KW-0472">Membrane</keyword>
<feature type="transmembrane region" description="Helical" evidence="1">
    <location>
        <begin position="99"/>
        <end position="119"/>
    </location>
</feature>
<keyword evidence="3" id="KW-1185">Reference proteome</keyword>
<keyword evidence="1" id="KW-1133">Transmembrane helix</keyword>
<comment type="caution">
    <text evidence="2">The sequence shown here is derived from an EMBL/GenBank/DDBJ whole genome shotgun (WGS) entry which is preliminary data.</text>
</comment>
<reference evidence="2 3" key="1">
    <citation type="submission" date="2019-09" db="EMBL/GenBank/DDBJ databases">
        <title>Bacillus ochoae sp. nov., Paenibacillus whitsoniae sp. nov., Paenibacillus spiritus sp. nov. Isolated from the Mars Exploration Rover during spacecraft assembly.</title>
        <authorList>
            <person name="Seuylemezian A."/>
            <person name="Vaishampayan P."/>
        </authorList>
    </citation>
    <scope>NUCLEOTIDE SEQUENCE [LARGE SCALE GENOMIC DNA]</scope>
    <source>
        <strain evidence="2 3">MER_111</strain>
    </source>
</reference>